<dbReference type="InterPro" id="IPR003165">
    <property type="entry name" value="Piwi"/>
</dbReference>
<organism evidence="6 7">
    <name type="scientific">Acorus calamus</name>
    <name type="common">Sweet flag</name>
    <dbReference type="NCBI Taxonomy" id="4465"/>
    <lineage>
        <taxon>Eukaryota</taxon>
        <taxon>Viridiplantae</taxon>
        <taxon>Streptophyta</taxon>
        <taxon>Embryophyta</taxon>
        <taxon>Tracheophyta</taxon>
        <taxon>Spermatophyta</taxon>
        <taxon>Magnoliopsida</taxon>
        <taxon>Liliopsida</taxon>
        <taxon>Acoraceae</taxon>
        <taxon>Acorus</taxon>
    </lineage>
</organism>
<dbReference type="InterPro" id="IPR014811">
    <property type="entry name" value="ArgoL1"/>
</dbReference>
<dbReference type="CDD" id="cd04657">
    <property type="entry name" value="Piwi_ago-like"/>
    <property type="match status" value="1"/>
</dbReference>
<evidence type="ECO:0000313" key="7">
    <source>
        <dbReference type="Proteomes" id="UP001180020"/>
    </source>
</evidence>
<evidence type="ECO:0000259" key="4">
    <source>
        <dbReference type="PROSITE" id="PS50821"/>
    </source>
</evidence>
<evidence type="ECO:0000256" key="2">
    <source>
        <dbReference type="ARBA" id="ARBA00023158"/>
    </source>
</evidence>
<name>A0AAV9ER44_ACOCL</name>
<accession>A0AAV9ER44</accession>
<dbReference type="SMART" id="SM00950">
    <property type="entry name" value="Piwi"/>
    <property type="match status" value="1"/>
</dbReference>
<dbReference type="Gene3D" id="3.30.420.10">
    <property type="entry name" value="Ribonuclease H-like superfamily/Ribonuclease H"/>
    <property type="match status" value="1"/>
</dbReference>
<gene>
    <name evidence="6" type="primary">AGO2</name>
    <name evidence="6" type="ORF">QJS10_CPA05g01087</name>
</gene>
<dbReference type="InterPro" id="IPR036085">
    <property type="entry name" value="PAZ_dom_sf"/>
</dbReference>
<dbReference type="SUPFAM" id="SSF53098">
    <property type="entry name" value="Ribonuclease H-like"/>
    <property type="match status" value="1"/>
</dbReference>
<keyword evidence="2" id="KW-0943">RNA-mediated gene silencing</keyword>
<protein>
    <submittedName>
        <fullName evidence="6">Protein argonaute 2</fullName>
    </submittedName>
</protein>
<dbReference type="Pfam" id="PF02171">
    <property type="entry name" value="Piwi"/>
    <property type="match status" value="1"/>
</dbReference>
<dbReference type="GO" id="GO:0003723">
    <property type="term" value="F:RNA binding"/>
    <property type="evidence" value="ECO:0007669"/>
    <property type="project" value="InterPro"/>
</dbReference>
<dbReference type="InterPro" id="IPR036397">
    <property type="entry name" value="RNaseH_sf"/>
</dbReference>
<comment type="caution">
    <text evidence="6">The sequence shown here is derived from an EMBL/GenBank/DDBJ whole genome shotgun (WGS) entry which is preliminary data.</text>
</comment>
<dbReference type="InterPro" id="IPR045246">
    <property type="entry name" value="Piwi_ago-like"/>
</dbReference>
<evidence type="ECO:0000259" key="5">
    <source>
        <dbReference type="PROSITE" id="PS50822"/>
    </source>
</evidence>
<feature type="domain" description="Piwi" evidence="5">
    <location>
        <begin position="557"/>
        <end position="862"/>
    </location>
</feature>
<evidence type="ECO:0000313" key="6">
    <source>
        <dbReference type="EMBL" id="KAK1316076.1"/>
    </source>
</evidence>
<dbReference type="PROSITE" id="PS50822">
    <property type="entry name" value="PIWI"/>
    <property type="match status" value="1"/>
</dbReference>
<dbReference type="InterPro" id="IPR012337">
    <property type="entry name" value="RNaseH-like_sf"/>
</dbReference>
<dbReference type="PROSITE" id="PS50821">
    <property type="entry name" value="PAZ"/>
    <property type="match status" value="1"/>
</dbReference>
<reference evidence="6" key="1">
    <citation type="journal article" date="2023" name="Nat. Commun.">
        <title>Diploid and tetraploid genomes of Acorus and the evolution of monocots.</title>
        <authorList>
            <person name="Ma L."/>
            <person name="Liu K.W."/>
            <person name="Li Z."/>
            <person name="Hsiao Y.Y."/>
            <person name="Qi Y."/>
            <person name="Fu T."/>
            <person name="Tang G.D."/>
            <person name="Zhang D."/>
            <person name="Sun W.H."/>
            <person name="Liu D.K."/>
            <person name="Li Y."/>
            <person name="Chen G.Z."/>
            <person name="Liu X.D."/>
            <person name="Liao X.Y."/>
            <person name="Jiang Y.T."/>
            <person name="Yu X."/>
            <person name="Hao Y."/>
            <person name="Huang J."/>
            <person name="Zhao X.W."/>
            <person name="Ke S."/>
            <person name="Chen Y.Y."/>
            <person name="Wu W.L."/>
            <person name="Hsu J.L."/>
            <person name="Lin Y.F."/>
            <person name="Huang M.D."/>
            <person name="Li C.Y."/>
            <person name="Huang L."/>
            <person name="Wang Z.W."/>
            <person name="Zhao X."/>
            <person name="Zhong W.Y."/>
            <person name="Peng D.H."/>
            <person name="Ahmad S."/>
            <person name="Lan S."/>
            <person name="Zhang J.S."/>
            <person name="Tsai W.C."/>
            <person name="Van de Peer Y."/>
            <person name="Liu Z.J."/>
        </authorList>
    </citation>
    <scope>NUCLEOTIDE SEQUENCE</scope>
    <source>
        <strain evidence="6">CP</strain>
    </source>
</reference>
<comment type="similarity">
    <text evidence="1">Belongs to the argonaute family. Ago subfamily.</text>
</comment>
<dbReference type="GO" id="GO:0031047">
    <property type="term" value="P:regulatory ncRNA-mediated gene silencing"/>
    <property type="evidence" value="ECO:0007669"/>
    <property type="project" value="UniProtKB-KW"/>
</dbReference>
<sequence length="912" mass="100325">MENSGWTTVGRGGRSNRGGGGGSNRGGGGGSSRGSGEGSNRGGSGGSNHGGGRAQHPQPTAHGPVEAFRSMQISPSASYPIKLLVNHFSVRLNKADAVIFHYEIAIAIAPDKKARGRAFQVYKSDSLSVKRELFKTDPTRFPSQSTAYDGDKNIISTVRLPTGLFRVTTRQDFDVTVTLQAELSLNAIASPNVSRNVLHALDVILREKPSAGLTVAGRGFYWADRGQDLRMGVQALDGFIQGLRVTEQGLVVYVDYSAMAFCKKMPIIDAIQDTLRMPLRENFILDGRQRALIQGALMGLPVTVKHRVTAQKFTVQGLGAHDSDGTRFTVDEPEGGSFSVREYFRSKYGRKIKYGKLPCLDLGKNGRSNYVPMEFCEIAGGQRFPKQNLNKYEANKLKGIAMADPIRRKDSILHTVRSDDGPCVGELLNQCGISIERSMTQVTGRVLQRPELMLRANNYDQPQKYIIDRDDGQWNLTRNKVRRGACVKSWAILDFSAPALDQKSFIQDLVSKLRENGVHVSPSPSFIISSSMNVLSHPGRLSQVLSQVAERAPRPQILICPMMEPQLREDGYNMLKLLCDTEFGIVTQCCLTLRANNADPRKRDQYLGNLALKINAKLGGSNAELFHGVPTLADRSNERFMLIGADVNHPSPGSDKSSPSIAAVVGSINWPASTRYAARIRAQPHRTEQILEFGDMVRELVEHYKSLNKGRPDNIVIFRDGVADNQFEMVIDKELPDLREKLGYSPKITVIVAQKRHHTRLFPEEGRASGSLNVPPGTVVDTVVVDQTKPNFYLCSHQGLIGTSKPTHYHVLMDDIGFGPGEVQRMTYHLCYTFARCTKPVSLVPPVFYADIAAYRGRAHHEARMVWLNSRGSKAGSSSSSPSSSMMSLAPASGGVSLPKVHKDIENSMFFL</sequence>
<dbReference type="Gene3D" id="2.170.260.10">
    <property type="entry name" value="paz domain"/>
    <property type="match status" value="1"/>
</dbReference>
<dbReference type="Gene3D" id="3.40.50.2300">
    <property type="match status" value="1"/>
</dbReference>
<dbReference type="InterPro" id="IPR032474">
    <property type="entry name" value="Argonaute_N"/>
</dbReference>
<dbReference type="CDD" id="cd02846">
    <property type="entry name" value="PAZ_argonaute_like"/>
    <property type="match status" value="1"/>
</dbReference>
<reference evidence="6" key="2">
    <citation type="submission" date="2023-06" db="EMBL/GenBank/DDBJ databases">
        <authorList>
            <person name="Ma L."/>
            <person name="Liu K.-W."/>
            <person name="Li Z."/>
            <person name="Hsiao Y.-Y."/>
            <person name="Qi Y."/>
            <person name="Fu T."/>
            <person name="Tang G."/>
            <person name="Zhang D."/>
            <person name="Sun W.-H."/>
            <person name="Liu D.-K."/>
            <person name="Li Y."/>
            <person name="Chen G.-Z."/>
            <person name="Liu X.-D."/>
            <person name="Liao X.-Y."/>
            <person name="Jiang Y.-T."/>
            <person name="Yu X."/>
            <person name="Hao Y."/>
            <person name="Huang J."/>
            <person name="Zhao X.-W."/>
            <person name="Ke S."/>
            <person name="Chen Y.-Y."/>
            <person name="Wu W.-L."/>
            <person name="Hsu J.-L."/>
            <person name="Lin Y.-F."/>
            <person name="Huang M.-D."/>
            <person name="Li C.-Y."/>
            <person name="Huang L."/>
            <person name="Wang Z.-W."/>
            <person name="Zhao X."/>
            <person name="Zhong W.-Y."/>
            <person name="Peng D.-H."/>
            <person name="Ahmad S."/>
            <person name="Lan S."/>
            <person name="Zhang J.-S."/>
            <person name="Tsai W.-C."/>
            <person name="Van De Peer Y."/>
            <person name="Liu Z.-J."/>
        </authorList>
    </citation>
    <scope>NUCLEOTIDE SEQUENCE</scope>
    <source>
        <strain evidence="6">CP</strain>
        <tissue evidence="6">Leaves</tissue>
    </source>
</reference>
<evidence type="ECO:0000256" key="3">
    <source>
        <dbReference type="SAM" id="MobiDB-lite"/>
    </source>
</evidence>
<feature type="compositionally biased region" description="Gly residues" evidence="3">
    <location>
        <begin position="10"/>
        <end position="53"/>
    </location>
</feature>
<dbReference type="Proteomes" id="UP001180020">
    <property type="component" value="Unassembled WGS sequence"/>
</dbReference>
<dbReference type="EMBL" id="JAUJYO010000005">
    <property type="protein sequence ID" value="KAK1316076.1"/>
    <property type="molecule type" value="Genomic_DNA"/>
</dbReference>
<dbReference type="AlphaFoldDB" id="A0AAV9ER44"/>
<dbReference type="Pfam" id="PF08699">
    <property type="entry name" value="ArgoL1"/>
    <property type="match status" value="1"/>
</dbReference>
<proteinExistence type="inferred from homology"/>
<evidence type="ECO:0000256" key="1">
    <source>
        <dbReference type="ARBA" id="ARBA00008201"/>
    </source>
</evidence>
<feature type="region of interest" description="Disordered" evidence="3">
    <location>
        <begin position="1"/>
        <end position="63"/>
    </location>
</feature>
<keyword evidence="7" id="KW-1185">Reference proteome</keyword>
<dbReference type="Pfam" id="PF16486">
    <property type="entry name" value="ArgoN"/>
    <property type="match status" value="1"/>
</dbReference>
<dbReference type="PANTHER" id="PTHR22891">
    <property type="entry name" value="EUKARYOTIC TRANSLATION INITIATION FACTOR 2C"/>
    <property type="match status" value="1"/>
</dbReference>
<dbReference type="SUPFAM" id="SSF101690">
    <property type="entry name" value="PAZ domain"/>
    <property type="match status" value="1"/>
</dbReference>
<feature type="domain" description="PAZ" evidence="4">
    <location>
        <begin position="266"/>
        <end position="380"/>
    </location>
</feature>
<dbReference type="SMART" id="SM01163">
    <property type="entry name" value="DUF1785"/>
    <property type="match status" value="1"/>
</dbReference>
<dbReference type="Pfam" id="PF02170">
    <property type="entry name" value="PAZ"/>
    <property type="match status" value="1"/>
</dbReference>
<dbReference type="InterPro" id="IPR003100">
    <property type="entry name" value="PAZ_dom"/>
</dbReference>